<protein>
    <recommendedName>
        <fullName evidence="1">Cytosolic endo-beta-N-acetylglucosaminidase TIM barrel domain-containing protein</fullName>
    </recommendedName>
</protein>
<dbReference type="InterPro" id="IPR032979">
    <property type="entry name" value="ENGase"/>
</dbReference>
<evidence type="ECO:0000313" key="3">
    <source>
        <dbReference type="Proteomes" id="UP000203229"/>
    </source>
</evidence>
<sequence>MKKLINFLLSISIFSTTITVTSCNIGETSTKNYLSSLKDFDWANDSRGYDIDVPTVDNSYQLTNSNNINFIDSDQEVKPEFIGSYFDYDVLNTNFKEKASLTKQAVTGSPINKIYSSGNFWSDFGVTSKARKGLRANTILDWKNPSDIDYKYGVSAKKIQKRTKTALKAVSSQDERISFGDIRDHSRINGSFQATNMGTKNIFEKSISNFQYRDYIFDWGQHGNISPPAADVIEAGHINGTPVFGLMFFSAYGGLTRNDMQDLIEKNNDGTYKIVDILIDMAVNYGFDGWFLNDEANGGWPNGTVTPANYAYDVVKQYKEKTQSSNNDVIKNLKILYYKDGGTLNATNGVPSDGEFAKNSEYADIIQTDFRVTPNNNVNYIQKHNINKNRVHSLVDLALSYGYIGSFDWRNFVYAKKDENVEGSNYDKENYQSLSSFSGSGSGEYGSQAFQIANQNVDLSDYKQRMNSYVYAQQVANQYESYMFSGLNGDLSENDNGISSLGYSNIRTMIMADPRIDTGKSVPDDDNVYNNLYDFEKNQGYISKSFGIGNIIQEFTTLNDENLDEQKSIKSNFSLGNGVKFIDRNNDGKIIGEANNYLWTNRRLTDLLPTYTYDIKFIENDIYKNLPINAGLNGFYDYYDVYKKGNSIALGSKLNMDGSISDATWVTNKIYDWNIMGSNLSKDDYSLSFILKASDNTTNQDSTLDSFADLSFINTYTSDGKNEKVIEIKPDEIVKLQNGWYKISLNKISTNRSNILAKIGLRINPKKESFKLNIGEFNLSKAKIDIPNNEILSLKSEAIIKRNDDYLNVRLSWEAKNDMSDFYEVYYYLDNKWYRVGESSIKAAYFPNIPFRGDELKFGIKYINKFNDSNDIKTFKIKL</sequence>
<dbReference type="OrthoDB" id="1089471at2"/>
<dbReference type="KEGG" id="scou:SCORR_v1c06340"/>
<organism evidence="2 3">
    <name type="scientific">Spiroplasma corruscae</name>
    <dbReference type="NCBI Taxonomy" id="216934"/>
    <lineage>
        <taxon>Bacteria</taxon>
        <taxon>Bacillati</taxon>
        <taxon>Mycoplasmatota</taxon>
        <taxon>Mollicutes</taxon>
        <taxon>Entomoplasmatales</taxon>
        <taxon>Spiroplasmataceae</taxon>
        <taxon>Spiroplasma</taxon>
    </lineage>
</organism>
<dbReference type="Gene3D" id="3.20.20.80">
    <property type="entry name" value="Glycosidases"/>
    <property type="match status" value="1"/>
</dbReference>
<feature type="domain" description="Cytosolic endo-beta-N-acetylglucosaminidase TIM barrel" evidence="1">
    <location>
        <begin position="205"/>
        <end position="338"/>
    </location>
</feature>
<dbReference type="GO" id="GO:0005829">
    <property type="term" value="C:cytosol"/>
    <property type="evidence" value="ECO:0007669"/>
    <property type="project" value="UniProtKB-SubCell"/>
</dbReference>
<dbReference type="Pfam" id="PF03644">
    <property type="entry name" value="Glyco_hydro_85"/>
    <property type="match status" value="1"/>
</dbReference>
<dbReference type="RefSeq" id="WP_094049104.1">
    <property type="nucleotide sequence ID" value="NZ_CP022535.1"/>
</dbReference>
<dbReference type="Gene3D" id="2.60.120.260">
    <property type="entry name" value="Galactose-binding domain-like"/>
    <property type="match status" value="1"/>
</dbReference>
<dbReference type="Gene3D" id="2.60.40.10">
    <property type="entry name" value="Immunoglobulins"/>
    <property type="match status" value="1"/>
</dbReference>
<keyword evidence="3" id="KW-1185">Reference proteome</keyword>
<dbReference type="InterPro" id="IPR005201">
    <property type="entry name" value="TIM_ENGase"/>
</dbReference>
<evidence type="ECO:0000259" key="1">
    <source>
        <dbReference type="Pfam" id="PF03644"/>
    </source>
</evidence>
<dbReference type="InterPro" id="IPR013783">
    <property type="entry name" value="Ig-like_fold"/>
</dbReference>
<name>A0A222EPN9_9MOLU</name>
<dbReference type="Proteomes" id="UP000203229">
    <property type="component" value="Chromosome"/>
</dbReference>
<dbReference type="EMBL" id="CP022535">
    <property type="protein sequence ID" value="ASP28406.1"/>
    <property type="molecule type" value="Genomic_DNA"/>
</dbReference>
<dbReference type="PANTHER" id="PTHR13246">
    <property type="entry name" value="ENDO BETA N-ACETYLGLUCOSAMINIDASE"/>
    <property type="match status" value="1"/>
</dbReference>
<evidence type="ECO:0000313" key="2">
    <source>
        <dbReference type="EMBL" id="ASP28406.1"/>
    </source>
</evidence>
<reference evidence="2 3" key="1">
    <citation type="submission" date="2017-07" db="EMBL/GenBank/DDBJ databases">
        <title>Complete genome sequence of Spiroplasma corruscae EC-1 (DSM 19793).</title>
        <authorList>
            <person name="Tsai Y.-M."/>
            <person name="Lo W.-S."/>
            <person name="Kuo C.-H."/>
        </authorList>
    </citation>
    <scope>NUCLEOTIDE SEQUENCE [LARGE SCALE GENOMIC DNA]</scope>
    <source>
        <strain evidence="2 3">EC-1</strain>
    </source>
</reference>
<proteinExistence type="predicted"/>
<accession>A0A222EPN9</accession>
<dbReference type="PANTHER" id="PTHR13246:SF1">
    <property type="entry name" value="CYTOSOLIC ENDO-BETA-N-ACETYLGLUCOSAMINIDASE"/>
    <property type="match status" value="1"/>
</dbReference>
<dbReference type="PROSITE" id="PS51257">
    <property type="entry name" value="PROKAR_LIPOPROTEIN"/>
    <property type="match status" value="1"/>
</dbReference>
<gene>
    <name evidence="2" type="ORF">SCORR_v1c06340</name>
</gene>
<dbReference type="AlphaFoldDB" id="A0A222EPN9"/>
<dbReference type="GO" id="GO:0033925">
    <property type="term" value="F:mannosyl-glycoprotein endo-beta-N-acetylglucosaminidase activity"/>
    <property type="evidence" value="ECO:0007669"/>
    <property type="project" value="InterPro"/>
</dbReference>